<dbReference type="Gene3D" id="3.40.470.10">
    <property type="entry name" value="Uracil-DNA glycosylase-like domain"/>
    <property type="match status" value="1"/>
</dbReference>
<keyword evidence="8" id="KW-0411">Iron-sulfur</keyword>
<evidence type="ECO:0000256" key="7">
    <source>
        <dbReference type="ARBA" id="ARBA00023004"/>
    </source>
</evidence>
<keyword evidence="12" id="KW-1185">Reference proteome</keyword>
<dbReference type="PANTHER" id="PTHR33693">
    <property type="entry name" value="TYPE-5 URACIL-DNA GLYCOSYLASE"/>
    <property type="match status" value="1"/>
</dbReference>
<dbReference type="GO" id="GO:0097506">
    <property type="term" value="F:deaminated base DNA N-glycosylase activity"/>
    <property type="evidence" value="ECO:0007669"/>
    <property type="project" value="UniProtKB-ARBA"/>
</dbReference>
<evidence type="ECO:0000256" key="4">
    <source>
        <dbReference type="ARBA" id="ARBA00022723"/>
    </source>
</evidence>
<keyword evidence="4" id="KW-0479">Metal-binding</keyword>
<dbReference type="OrthoDB" id="5290748at2"/>
<reference evidence="11 12" key="1">
    <citation type="submission" date="2015-12" db="EMBL/GenBank/DDBJ databases">
        <authorList>
            <person name="Shamseldin A."/>
            <person name="Moawad H."/>
            <person name="Abd El-Rahim W.M."/>
            <person name="Sadowsky M.J."/>
        </authorList>
    </citation>
    <scope>NUCLEOTIDE SEQUENCE [LARGE SCALE GENOMIC DNA]</scope>
    <source>
        <strain evidence="11 12">SJ5A-1</strain>
    </source>
</reference>
<dbReference type="STRING" id="1685382.AVJ23_07595"/>
<evidence type="ECO:0000256" key="6">
    <source>
        <dbReference type="ARBA" id="ARBA00022801"/>
    </source>
</evidence>
<dbReference type="EMBL" id="LPXO01000003">
    <property type="protein sequence ID" value="KUF11611.1"/>
    <property type="molecule type" value="Genomic_DNA"/>
</dbReference>
<dbReference type="InterPro" id="IPR051536">
    <property type="entry name" value="UDG_Type-4/5"/>
</dbReference>
<dbReference type="GO" id="GO:0051539">
    <property type="term" value="F:4 iron, 4 sulfur cluster binding"/>
    <property type="evidence" value="ECO:0007669"/>
    <property type="project" value="UniProtKB-KW"/>
</dbReference>
<name>A0A0W7WLZ1_9RHOB</name>
<dbReference type="NCBIfam" id="TIGR03915">
    <property type="entry name" value="SAM_7_link_chp"/>
    <property type="match status" value="1"/>
</dbReference>
<evidence type="ECO:0000256" key="1">
    <source>
        <dbReference type="ARBA" id="ARBA00006521"/>
    </source>
</evidence>
<comment type="caution">
    <text evidence="11">The sequence shown here is derived from an EMBL/GenBank/DDBJ whole genome shotgun (WGS) entry which is preliminary data.</text>
</comment>
<keyword evidence="3" id="KW-0004">4Fe-4S</keyword>
<feature type="domain" description="Uracil-DNA glycosylase-like" evidence="10">
    <location>
        <begin position="308"/>
        <end position="467"/>
    </location>
</feature>
<dbReference type="GO" id="GO:0006281">
    <property type="term" value="P:DNA repair"/>
    <property type="evidence" value="ECO:0007669"/>
    <property type="project" value="UniProtKB-KW"/>
</dbReference>
<dbReference type="Pfam" id="PF13566">
    <property type="entry name" value="DUF4130"/>
    <property type="match status" value="1"/>
</dbReference>
<dbReference type="InterPro" id="IPR005273">
    <property type="entry name" value="Ura-DNA_glyco_family4"/>
</dbReference>
<keyword evidence="6" id="KW-0378">Hydrolase</keyword>
<dbReference type="Pfam" id="PF03167">
    <property type="entry name" value="UDG"/>
    <property type="match status" value="1"/>
</dbReference>
<dbReference type="InterPro" id="IPR025404">
    <property type="entry name" value="DUF4130"/>
</dbReference>
<dbReference type="InterPro" id="IPR036895">
    <property type="entry name" value="Uracil-DNA_glycosylase-like_sf"/>
</dbReference>
<evidence type="ECO:0000256" key="3">
    <source>
        <dbReference type="ARBA" id="ARBA00022485"/>
    </source>
</evidence>
<keyword evidence="9" id="KW-0234">DNA repair</keyword>
<keyword evidence="5" id="KW-0227">DNA damage</keyword>
<dbReference type="SMART" id="SM00986">
    <property type="entry name" value="UDG"/>
    <property type="match status" value="1"/>
</dbReference>
<dbReference type="NCBIfam" id="TIGR03914">
    <property type="entry name" value="UDG_fam_dom"/>
    <property type="match status" value="1"/>
</dbReference>
<comment type="similarity">
    <text evidence="1">Belongs to the uracil-DNA glycosylase (UDG) superfamily. Type 4 (UDGa) family.</text>
</comment>
<protein>
    <recommendedName>
        <fullName evidence="2">Type-4 uracil-DNA glycosylase</fullName>
    </recommendedName>
</protein>
<accession>A0A0W7WLZ1</accession>
<dbReference type="GO" id="GO:0046872">
    <property type="term" value="F:metal ion binding"/>
    <property type="evidence" value="ECO:0007669"/>
    <property type="project" value="UniProtKB-KW"/>
</dbReference>
<dbReference type="InterPro" id="IPR005122">
    <property type="entry name" value="Uracil-DNA_glycosylase-like"/>
</dbReference>
<sequence length="474" mass="53906">MRAVTLPKIGTFEAWRDAARGLLAAGIPPENVLWSRGTPERDLFADPLPALPPGQVTVPKSFVSLAQQVIWHRDPERFARLYAVLWALRENRRLLEDRGDPRIDRLNRMAKEVGRDKHKMTAFVRFREIGDREAPRRRFAAWFEPSHFILEPSTAFFAKRFGDMDWSIFTPDLSAHFEDGRIRLDEGAPRPELPHDATEDLWRTYFRNIFNPARLKVKAMQAEMPRKYWHNLPEAELIPELVAEAQSRARHMAEQAPTLAPARAARVTERLRAEMATPPPVDDRETLEAGLAGCRRCPLWEQATQVVPGEGPLDARLMIVGEQPGDREDLEGRPFVGPAGQLFDQVAARAGLDRRAAFLTNAVKHFKFAPRGKRRIHQSPGRAEVQHCRWWLEQERALVRPDLILAMGATALESLTGDRRNLLARRGRIENLADGTPMLVTVHPSYLLRLPPPERAEAEALFEADLRDAARRVA</sequence>
<evidence type="ECO:0000256" key="2">
    <source>
        <dbReference type="ARBA" id="ARBA00019403"/>
    </source>
</evidence>
<dbReference type="PANTHER" id="PTHR33693:SF9">
    <property type="entry name" value="TYPE-4 URACIL-DNA GLYCOSYLASE"/>
    <property type="match status" value="1"/>
</dbReference>
<evidence type="ECO:0000256" key="8">
    <source>
        <dbReference type="ARBA" id="ARBA00023014"/>
    </source>
</evidence>
<evidence type="ECO:0000256" key="5">
    <source>
        <dbReference type="ARBA" id="ARBA00022763"/>
    </source>
</evidence>
<evidence type="ECO:0000313" key="12">
    <source>
        <dbReference type="Proteomes" id="UP000054396"/>
    </source>
</evidence>
<dbReference type="SMART" id="SM00987">
    <property type="entry name" value="UreE_C"/>
    <property type="match status" value="1"/>
</dbReference>
<evidence type="ECO:0000259" key="10">
    <source>
        <dbReference type="SMART" id="SM00986"/>
    </source>
</evidence>
<evidence type="ECO:0000313" key="11">
    <source>
        <dbReference type="EMBL" id="KUF11611.1"/>
    </source>
</evidence>
<dbReference type="SUPFAM" id="SSF52141">
    <property type="entry name" value="Uracil-DNA glycosylase-like"/>
    <property type="match status" value="1"/>
</dbReference>
<organism evidence="11 12">
    <name type="scientific">Pseudoponticoccus marisrubri</name>
    <dbReference type="NCBI Taxonomy" id="1685382"/>
    <lineage>
        <taxon>Bacteria</taxon>
        <taxon>Pseudomonadati</taxon>
        <taxon>Pseudomonadota</taxon>
        <taxon>Alphaproteobacteria</taxon>
        <taxon>Rhodobacterales</taxon>
        <taxon>Roseobacteraceae</taxon>
        <taxon>Pseudoponticoccus</taxon>
    </lineage>
</organism>
<gene>
    <name evidence="11" type="ORF">AVJ23_07595</name>
</gene>
<keyword evidence="7" id="KW-0408">Iron</keyword>
<dbReference type="InterPro" id="IPR023875">
    <property type="entry name" value="DNA_repair_put"/>
</dbReference>
<proteinExistence type="inferred from homology"/>
<dbReference type="Proteomes" id="UP000054396">
    <property type="component" value="Unassembled WGS sequence"/>
</dbReference>
<dbReference type="CDD" id="cd10030">
    <property type="entry name" value="UDG-F4_TTUDGA_SPO1dp_like"/>
    <property type="match status" value="1"/>
</dbReference>
<evidence type="ECO:0000256" key="9">
    <source>
        <dbReference type="ARBA" id="ARBA00023204"/>
    </source>
</evidence>
<dbReference type="AlphaFoldDB" id="A0A0W7WLZ1"/>
<dbReference type="RefSeq" id="WP_058861557.1">
    <property type="nucleotide sequence ID" value="NZ_LPXO01000003.1"/>
</dbReference>